<gene>
    <name evidence="2" type="ORF">EDD27_8685</name>
</gene>
<dbReference type="InterPro" id="IPR007278">
    <property type="entry name" value="DUF397"/>
</dbReference>
<comment type="caution">
    <text evidence="2">The sequence shown here is derived from an EMBL/GenBank/DDBJ whole genome shotgun (WGS) entry which is preliminary data.</text>
</comment>
<evidence type="ECO:0000313" key="2">
    <source>
        <dbReference type="EMBL" id="RVX45860.1"/>
    </source>
</evidence>
<evidence type="ECO:0000313" key="3">
    <source>
        <dbReference type="Proteomes" id="UP000284824"/>
    </source>
</evidence>
<accession>A0A438MIX0</accession>
<name>A0A438MIX0_9ACTN</name>
<evidence type="ECO:0000259" key="1">
    <source>
        <dbReference type="Pfam" id="PF04149"/>
    </source>
</evidence>
<dbReference type="Proteomes" id="UP000284824">
    <property type="component" value="Unassembled WGS sequence"/>
</dbReference>
<dbReference type="Pfam" id="PF04149">
    <property type="entry name" value="DUF397"/>
    <property type="match status" value="1"/>
</dbReference>
<proteinExistence type="predicted"/>
<protein>
    <submittedName>
        <fullName evidence="2">Uncharacterized protein DUF397</fullName>
    </submittedName>
</protein>
<dbReference type="OrthoDB" id="3481131at2"/>
<sequence length="69" mass="7840">MRSPLRFPHMEHGWKRSSFCGHNGNCLEVRLLESGDVAIRDSKDVSLQPLVISASAYRHLLDRIKHGDV</sequence>
<keyword evidence="3" id="KW-1185">Reference proteome</keyword>
<reference evidence="2 3" key="1">
    <citation type="submission" date="2019-01" db="EMBL/GenBank/DDBJ databases">
        <title>Sequencing the genomes of 1000 actinobacteria strains.</title>
        <authorList>
            <person name="Klenk H.-P."/>
        </authorList>
    </citation>
    <scope>NUCLEOTIDE SEQUENCE [LARGE SCALE GENOMIC DNA]</scope>
    <source>
        <strain evidence="2 3">DSM 43925</strain>
    </source>
</reference>
<organism evidence="2 3">
    <name type="scientific">Nonomuraea polychroma</name>
    <dbReference type="NCBI Taxonomy" id="46176"/>
    <lineage>
        <taxon>Bacteria</taxon>
        <taxon>Bacillati</taxon>
        <taxon>Actinomycetota</taxon>
        <taxon>Actinomycetes</taxon>
        <taxon>Streptosporangiales</taxon>
        <taxon>Streptosporangiaceae</taxon>
        <taxon>Nonomuraea</taxon>
    </lineage>
</organism>
<dbReference type="EMBL" id="SAUN01000001">
    <property type="protein sequence ID" value="RVX45860.1"/>
    <property type="molecule type" value="Genomic_DNA"/>
</dbReference>
<feature type="domain" description="DUF397" evidence="1">
    <location>
        <begin position="13"/>
        <end position="65"/>
    </location>
</feature>
<dbReference type="AlphaFoldDB" id="A0A438MIX0"/>